<dbReference type="Pfam" id="PF01957">
    <property type="entry name" value="NfeD"/>
    <property type="match status" value="1"/>
</dbReference>
<dbReference type="RefSeq" id="WP_120976600.1">
    <property type="nucleotide sequence ID" value="NZ_RBZM01000005.1"/>
</dbReference>
<dbReference type="AlphaFoldDB" id="A0A494Y039"/>
<evidence type="ECO:0000256" key="2">
    <source>
        <dbReference type="ARBA" id="ARBA00022692"/>
    </source>
</evidence>
<comment type="caution">
    <text evidence="7">The sequence shown here is derived from an EMBL/GenBank/DDBJ whole genome shotgun (WGS) entry which is preliminary data.</text>
</comment>
<name>A0A494Y039_9BACL</name>
<dbReference type="PANTHER" id="PTHR33507:SF3">
    <property type="entry name" value="INNER MEMBRANE PROTEIN YBBJ"/>
    <property type="match status" value="1"/>
</dbReference>
<evidence type="ECO:0000259" key="6">
    <source>
        <dbReference type="Pfam" id="PF01957"/>
    </source>
</evidence>
<dbReference type="EMBL" id="RBZM01000005">
    <property type="protein sequence ID" value="RKP53807.1"/>
    <property type="molecule type" value="Genomic_DNA"/>
</dbReference>
<dbReference type="Gene3D" id="2.40.50.140">
    <property type="entry name" value="Nucleic acid-binding proteins"/>
    <property type="match status" value="1"/>
</dbReference>
<sequence length="145" mass="15567">MESWAIWLIAAGVLIIAEMLTLTFYLLWLGIGALVAAVVAFFVPDSIIAQALAGGIAALVLTVFTKPLTKRIRQSTGYRDAIHELVGKDGIVVEPIVPGKPGIVKVGNETWSASSIESLDKEEIVRVISRGTTVLEVQKWGGKPE</sequence>
<accession>A0A494Y039</accession>
<keyword evidence="3 5" id="KW-1133">Transmembrane helix</keyword>
<reference evidence="7 8" key="1">
    <citation type="submission" date="2018-10" db="EMBL/GenBank/DDBJ databases">
        <title>Cohnella sp. M2MS4P-1, whole genome shotgun sequence.</title>
        <authorList>
            <person name="Tuo L."/>
        </authorList>
    </citation>
    <scope>NUCLEOTIDE SEQUENCE [LARGE SCALE GENOMIC DNA]</scope>
    <source>
        <strain evidence="7 8">M2MS4P-1</strain>
    </source>
</reference>
<keyword evidence="8" id="KW-1185">Reference proteome</keyword>
<evidence type="ECO:0000256" key="5">
    <source>
        <dbReference type="SAM" id="Phobius"/>
    </source>
</evidence>
<keyword evidence="2 5" id="KW-0812">Transmembrane</keyword>
<dbReference type="Proteomes" id="UP000282076">
    <property type="component" value="Unassembled WGS sequence"/>
</dbReference>
<organism evidence="7 8">
    <name type="scientific">Cohnella endophytica</name>
    <dbReference type="NCBI Taxonomy" id="2419778"/>
    <lineage>
        <taxon>Bacteria</taxon>
        <taxon>Bacillati</taxon>
        <taxon>Bacillota</taxon>
        <taxon>Bacilli</taxon>
        <taxon>Bacillales</taxon>
        <taxon>Paenibacillaceae</taxon>
        <taxon>Cohnella</taxon>
    </lineage>
</organism>
<feature type="transmembrane region" description="Helical" evidence="5">
    <location>
        <begin position="7"/>
        <end position="28"/>
    </location>
</feature>
<comment type="subcellular location">
    <subcellularLocation>
        <location evidence="1">Membrane</location>
        <topology evidence="1">Multi-pass membrane protein</topology>
    </subcellularLocation>
</comment>
<evidence type="ECO:0000256" key="3">
    <source>
        <dbReference type="ARBA" id="ARBA00022989"/>
    </source>
</evidence>
<dbReference type="InterPro" id="IPR012340">
    <property type="entry name" value="NA-bd_OB-fold"/>
</dbReference>
<keyword evidence="4 5" id="KW-0472">Membrane</keyword>
<proteinExistence type="predicted"/>
<gene>
    <name evidence="7" type="ORF">D7Z26_10420</name>
</gene>
<evidence type="ECO:0000256" key="1">
    <source>
        <dbReference type="ARBA" id="ARBA00004141"/>
    </source>
</evidence>
<evidence type="ECO:0000313" key="8">
    <source>
        <dbReference type="Proteomes" id="UP000282076"/>
    </source>
</evidence>
<dbReference type="OrthoDB" id="894082at2"/>
<dbReference type="InterPro" id="IPR002810">
    <property type="entry name" value="NfeD-like_C"/>
</dbReference>
<feature type="domain" description="NfeD-like C-terminal" evidence="6">
    <location>
        <begin position="83"/>
        <end position="139"/>
    </location>
</feature>
<feature type="transmembrane region" description="Helical" evidence="5">
    <location>
        <begin position="34"/>
        <end position="64"/>
    </location>
</feature>
<dbReference type="PANTHER" id="PTHR33507">
    <property type="entry name" value="INNER MEMBRANE PROTEIN YBBJ"/>
    <property type="match status" value="1"/>
</dbReference>
<evidence type="ECO:0000256" key="4">
    <source>
        <dbReference type="ARBA" id="ARBA00023136"/>
    </source>
</evidence>
<protein>
    <submittedName>
        <fullName evidence="7">NfeD family protein</fullName>
    </submittedName>
</protein>
<dbReference type="InterPro" id="IPR052165">
    <property type="entry name" value="Membrane_assoc_protease"/>
</dbReference>
<evidence type="ECO:0000313" key="7">
    <source>
        <dbReference type="EMBL" id="RKP53807.1"/>
    </source>
</evidence>
<dbReference type="GO" id="GO:0005886">
    <property type="term" value="C:plasma membrane"/>
    <property type="evidence" value="ECO:0007669"/>
    <property type="project" value="TreeGrafter"/>
</dbReference>
<dbReference type="SUPFAM" id="SSF141322">
    <property type="entry name" value="NfeD domain-like"/>
    <property type="match status" value="1"/>
</dbReference>